<dbReference type="InterPro" id="IPR010982">
    <property type="entry name" value="Lambda_DNA-bd_dom_sf"/>
</dbReference>
<evidence type="ECO:0000256" key="1">
    <source>
        <dbReference type="ARBA" id="ARBA00022491"/>
    </source>
</evidence>
<dbReference type="InterPro" id="IPR000843">
    <property type="entry name" value="HTH_LacI"/>
</dbReference>
<keyword evidence="2" id="KW-0805">Transcription regulation</keyword>
<dbReference type="Gene3D" id="3.40.50.2300">
    <property type="match status" value="2"/>
</dbReference>
<proteinExistence type="predicted"/>
<sequence length="361" mass="39777">MAQDKENTERILRPLPTLSDVAQAAGVALSTASKALNGQGKLRPETRERVLEAAKQLGFRPNDLAQSLVRGRSFTVGLLSTDNYGRFSIPLVTGIEDALVNAQISVFLCNTLGSPEREQQHLDSLLAKHVDGIIVTSDRTNSRAPIDLGKLDLPVIYAYTRVEDPNVLCILPDDEQGARLAVEHLIKQGRRHFAHITGPVYFEAVQLRAKEMRAVLGEHDIPFTERRVLSGAWEESWGYEAANILLDRDPLIDAIFCGSDQIARGVVDGLRERGIRVPEDIAITGFDNWEVMATAVRPPLTTVDLNLHELGKLAGTRLLQMIDGQRPTGIERVPCSLVVRESSAAQSKSIQTKSKIQQREA</sequence>
<evidence type="ECO:0000313" key="6">
    <source>
        <dbReference type="EMBL" id="GCE31577.1"/>
    </source>
</evidence>
<dbReference type="SUPFAM" id="SSF47413">
    <property type="entry name" value="lambda repressor-like DNA-binding domains"/>
    <property type="match status" value="1"/>
</dbReference>
<dbReference type="Pfam" id="PF00356">
    <property type="entry name" value="LacI"/>
    <property type="match status" value="1"/>
</dbReference>
<dbReference type="Gene3D" id="1.10.260.40">
    <property type="entry name" value="lambda repressor-like DNA-binding domains"/>
    <property type="match status" value="1"/>
</dbReference>
<reference evidence="7" key="1">
    <citation type="submission" date="2018-12" db="EMBL/GenBank/DDBJ databases">
        <title>Tengunoibacter tsumagoiensis gen. nov., sp. nov., Dictyobacter kobayashii sp. nov., D. alpinus sp. nov., and D. joshuensis sp. nov. and description of Dictyobacteraceae fam. nov. within the order Ktedonobacterales isolated from Tengu-no-mugimeshi.</title>
        <authorList>
            <person name="Wang C.M."/>
            <person name="Zheng Y."/>
            <person name="Sakai Y."/>
            <person name="Toyoda A."/>
            <person name="Minakuchi Y."/>
            <person name="Abe K."/>
            <person name="Yokota A."/>
            <person name="Yabe S."/>
        </authorList>
    </citation>
    <scope>NUCLEOTIDE SEQUENCE [LARGE SCALE GENOMIC DNA]</scope>
    <source>
        <strain evidence="7">Uno16</strain>
    </source>
</reference>
<dbReference type="SMART" id="SM00354">
    <property type="entry name" value="HTH_LACI"/>
    <property type="match status" value="1"/>
</dbReference>
<feature type="domain" description="HTH lacI-type" evidence="5">
    <location>
        <begin position="16"/>
        <end position="70"/>
    </location>
</feature>
<name>A0A402BJQ3_9CHLR</name>
<evidence type="ECO:0000259" key="5">
    <source>
        <dbReference type="PROSITE" id="PS50932"/>
    </source>
</evidence>
<evidence type="ECO:0000256" key="3">
    <source>
        <dbReference type="ARBA" id="ARBA00023125"/>
    </source>
</evidence>
<dbReference type="PANTHER" id="PTHR30146:SF148">
    <property type="entry name" value="HTH-TYPE TRANSCRIPTIONAL REPRESSOR PURR-RELATED"/>
    <property type="match status" value="1"/>
</dbReference>
<dbReference type="GO" id="GO:0003700">
    <property type="term" value="F:DNA-binding transcription factor activity"/>
    <property type="evidence" value="ECO:0007669"/>
    <property type="project" value="TreeGrafter"/>
</dbReference>
<dbReference type="Pfam" id="PF13377">
    <property type="entry name" value="Peripla_BP_3"/>
    <property type="match status" value="1"/>
</dbReference>
<dbReference type="RefSeq" id="WP_246039314.1">
    <property type="nucleotide sequence ID" value="NZ_BIFT01000002.1"/>
</dbReference>
<accession>A0A402BJQ3</accession>
<dbReference type="InterPro" id="IPR028082">
    <property type="entry name" value="Peripla_BP_I"/>
</dbReference>
<dbReference type="PANTHER" id="PTHR30146">
    <property type="entry name" value="LACI-RELATED TRANSCRIPTIONAL REPRESSOR"/>
    <property type="match status" value="1"/>
</dbReference>
<evidence type="ECO:0000256" key="2">
    <source>
        <dbReference type="ARBA" id="ARBA00023015"/>
    </source>
</evidence>
<gene>
    <name evidence="6" type="ORF">KDA_70610</name>
</gene>
<dbReference type="GO" id="GO:0000976">
    <property type="term" value="F:transcription cis-regulatory region binding"/>
    <property type="evidence" value="ECO:0007669"/>
    <property type="project" value="TreeGrafter"/>
</dbReference>
<dbReference type="EMBL" id="BIFT01000002">
    <property type="protein sequence ID" value="GCE31577.1"/>
    <property type="molecule type" value="Genomic_DNA"/>
</dbReference>
<keyword evidence="4" id="KW-0804">Transcription</keyword>
<keyword evidence="1" id="KW-0678">Repressor</keyword>
<dbReference type="SUPFAM" id="SSF53822">
    <property type="entry name" value="Periplasmic binding protein-like I"/>
    <property type="match status" value="1"/>
</dbReference>
<evidence type="ECO:0000256" key="4">
    <source>
        <dbReference type="ARBA" id="ARBA00023163"/>
    </source>
</evidence>
<evidence type="ECO:0000313" key="7">
    <source>
        <dbReference type="Proteomes" id="UP000287171"/>
    </source>
</evidence>
<dbReference type="Proteomes" id="UP000287171">
    <property type="component" value="Unassembled WGS sequence"/>
</dbReference>
<keyword evidence="7" id="KW-1185">Reference proteome</keyword>
<keyword evidence="3" id="KW-0238">DNA-binding</keyword>
<dbReference type="AlphaFoldDB" id="A0A402BJQ3"/>
<dbReference type="CDD" id="cd06288">
    <property type="entry name" value="PBP1_sucrose_transcription_regulator"/>
    <property type="match status" value="1"/>
</dbReference>
<dbReference type="InterPro" id="IPR046335">
    <property type="entry name" value="LacI/GalR-like_sensor"/>
</dbReference>
<comment type="caution">
    <text evidence="6">The sequence shown here is derived from an EMBL/GenBank/DDBJ whole genome shotgun (WGS) entry which is preliminary data.</text>
</comment>
<organism evidence="6 7">
    <name type="scientific">Dictyobacter alpinus</name>
    <dbReference type="NCBI Taxonomy" id="2014873"/>
    <lineage>
        <taxon>Bacteria</taxon>
        <taxon>Bacillati</taxon>
        <taxon>Chloroflexota</taxon>
        <taxon>Ktedonobacteria</taxon>
        <taxon>Ktedonobacterales</taxon>
        <taxon>Dictyobacteraceae</taxon>
        <taxon>Dictyobacter</taxon>
    </lineage>
</organism>
<dbReference type="PROSITE" id="PS50932">
    <property type="entry name" value="HTH_LACI_2"/>
    <property type="match status" value="1"/>
</dbReference>
<protein>
    <submittedName>
        <fullName evidence="6">LacI family transcriptional regulator</fullName>
    </submittedName>
</protein>
<dbReference type="CDD" id="cd01392">
    <property type="entry name" value="HTH_LacI"/>
    <property type="match status" value="1"/>
</dbReference>